<feature type="compositionally biased region" description="Polar residues" evidence="1">
    <location>
        <begin position="68"/>
        <end position="104"/>
    </location>
</feature>
<evidence type="ECO:0000313" key="4">
    <source>
        <dbReference type="Proteomes" id="UP000009168"/>
    </source>
</evidence>
<feature type="region of interest" description="Disordered" evidence="1">
    <location>
        <begin position="294"/>
        <end position="359"/>
    </location>
</feature>
<accession>I7M2V3</accession>
<dbReference type="GO" id="GO:0005768">
    <property type="term" value="C:endosome"/>
    <property type="evidence" value="ECO:0007669"/>
    <property type="project" value="TreeGrafter"/>
</dbReference>
<sequence>MSTSTERKQNYLYDEIIGQGFDAEVFMNYMAEAKEDGTNIERWTMAELVNIVSEFKDKYSNSQLQQENNNANDYNSQVHQPQQNYDTNNPYGYDNQYSAAASTINHEKPQVHEEPQFEKKQSDNKQTDLKFGGFQQDFNQQSLNQQNIQQQSSVNMQTSQNYSFQQSQVQAKQNQQEAAIKPNTGSQNIKNNEINQQPQQPLNDMNASKNKPQFSETIQFDPGLSSLIKASDPFQNFNSSQKSNMPTQNFENSHIWSNPLGNNIQSSNNNWTATSQSDPFAMISTGKTQDPFAMVNQGNNQDPFAMFQSTTNTVSSQNQSDKNDPFSSFYQPQTAQKQQQQPQKIPSQPPAPVHQNPQTQKTNDIDIEDFLFGGIGSNNKAQKPNPQINVQTAVAAPVVAAVGVKAINNNISNNNSNIQQVQDQSKNKQAAQQVSSAAQKQPQKQTNQNQDLTSQIKEPVPNSNKNSEEKYKTEKACKKSVQTVVGVKPEVVVSIVEHEIVQGSLFSIGGSNLAIYHVKTMPFNWTVKRKQNDFIWLRNILIKMYPGIPIPPLPGKTMKSLDDKLVQRRKGYFESFLYEILSQPDLKSSKFITDFLSIGDDKIFKQRIKETEKCNRPKNLNEIETTSGKIYLNKNPECNNHSQIISEYFTENDQCYEKLKKLSKQLMDAYGHVGGILHQMGDTFAQLHTNVVTYDQKAMQSSQIKELEETYKIMNNMCVMQANSFSDQIKIFQNHFYNFFKFHKDNLTGLKEVVKTRNELNQILAKKDSNESSFSNIFRSSKEAVYHPSKILKELDEQVGYYNEMMLLGTRKILHNRANTYSKHFMTYCNLQKSIVAEMGTVWQDISDHFNNVLKNEIGKKKIEIMKKVN</sequence>
<proteinExistence type="predicted"/>
<dbReference type="PROSITE" id="PS50195">
    <property type="entry name" value="PX"/>
    <property type="match status" value="1"/>
</dbReference>
<dbReference type="STRING" id="312017.I7M2V3"/>
<gene>
    <name evidence="3" type="ORF">TTHERM_00149760</name>
</gene>
<keyword evidence="4" id="KW-1185">Reference proteome</keyword>
<feature type="compositionally biased region" description="Low complexity" evidence="1">
    <location>
        <begin position="427"/>
        <end position="450"/>
    </location>
</feature>
<feature type="region of interest" description="Disordered" evidence="1">
    <location>
        <begin position="145"/>
        <end position="191"/>
    </location>
</feature>
<dbReference type="KEGG" id="tet:TTHERM_00149760"/>
<dbReference type="Pfam" id="PF00787">
    <property type="entry name" value="PX"/>
    <property type="match status" value="1"/>
</dbReference>
<feature type="region of interest" description="Disordered" evidence="1">
    <location>
        <begin position="68"/>
        <end position="130"/>
    </location>
</feature>
<evidence type="ECO:0000256" key="1">
    <source>
        <dbReference type="SAM" id="MobiDB-lite"/>
    </source>
</evidence>
<dbReference type="PANTHER" id="PTHR10555:SF170">
    <property type="entry name" value="FI18122P1"/>
    <property type="match status" value="1"/>
</dbReference>
<evidence type="ECO:0000259" key="2">
    <source>
        <dbReference type="PROSITE" id="PS50195"/>
    </source>
</evidence>
<dbReference type="SMART" id="SM00312">
    <property type="entry name" value="PX"/>
    <property type="match status" value="1"/>
</dbReference>
<dbReference type="eggNOG" id="ENOG502R2MR">
    <property type="taxonomic scope" value="Eukaryota"/>
</dbReference>
<dbReference type="OrthoDB" id="297665at2759"/>
<dbReference type="InterPro" id="IPR036871">
    <property type="entry name" value="PX_dom_sf"/>
</dbReference>
<dbReference type="InterPro" id="IPR001683">
    <property type="entry name" value="PX_dom"/>
</dbReference>
<reference evidence="4" key="1">
    <citation type="journal article" date="2006" name="PLoS Biol.">
        <title>Macronuclear genome sequence of the ciliate Tetrahymena thermophila, a model eukaryote.</title>
        <authorList>
            <person name="Eisen J.A."/>
            <person name="Coyne R.S."/>
            <person name="Wu M."/>
            <person name="Wu D."/>
            <person name="Thiagarajan M."/>
            <person name="Wortman J.R."/>
            <person name="Badger J.H."/>
            <person name="Ren Q."/>
            <person name="Amedeo P."/>
            <person name="Jones K.M."/>
            <person name="Tallon L.J."/>
            <person name="Delcher A.L."/>
            <person name="Salzberg S.L."/>
            <person name="Silva J.C."/>
            <person name="Haas B.J."/>
            <person name="Majoros W.H."/>
            <person name="Farzad M."/>
            <person name="Carlton J.M."/>
            <person name="Smith R.K. Jr."/>
            <person name="Garg J."/>
            <person name="Pearlman R.E."/>
            <person name="Karrer K.M."/>
            <person name="Sun L."/>
            <person name="Manning G."/>
            <person name="Elde N.C."/>
            <person name="Turkewitz A.P."/>
            <person name="Asai D.J."/>
            <person name="Wilkes D.E."/>
            <person name="Wang Y."/>
            <person name="Cai H."/>
            <person name="Collins K."/>
            <person name="Stewart B.A."/>
            <person name="Lee S.R."/>
            <person name="Wilamowska K."/>
            <person name="Weinberg Z."/>
            <person name="Ruzzo W.L."/>
            <person name="Wloga D."/>
            <person name="Gaertig J."/>
            <person name="Frankel J."/>
            <person name="Tsao C.-C."/>
            <person name="Gorovsky M.A."/>
            <person name="Keeling P.J."/>
            <person name="Waller R.F."/>
            <person name="Patron N.J."/>
            <person name="Cherry J.M."/>
            <person name="Stover N.A."/>
            <person name="Krieger C.J."/>
            <person name="del Toro C."/>
            <person name="Ryder H.F."/>
            <person name="Williamson S.C."/>
            <person name="Barbeau R.A."/>
            <person name="Hamilton E.P."/>
            <person name="Orias E."/>
        </authorList>
    </citation>
    <scope>NUCLEOTIDE SEQUENCE [LARGE SCALE GENOMIC DNA]</scope>
    <source>
        <strain evidence="4">SB210</strain>
    </source>
</reference>
<feature type="compositionally biased region" description="Low complexity" evidence="1">
    <location>
        <begin position="308"/>
        <end position="320"/>
    </location>
</feature>
<feature type="domain" description="PX" evidence="2">
    <location>
        <begin position="494"/>
        <end position="603"/>
    </location>
</feature>
<feature type="compositionally biased region" description="Low complexity" evidence="1">
    <location>
        <begin position="145"/>
        <end position="157"/>
    </location>
</feature>
<dbReference type="EMBL" id="GG662603">
    <property type="protein sequence ID" value="EAS01365.2"/>
    <property type="molecule type" value="Genomic_DNA"/>
</dbReference>
<feature type="compositionally biased region" description="Low complexity" evidence="1">
    <location>
        <begin position="331"/>
        <end position="346"/>
    </location>
</feature>
<dbReference type="GeneID" id="7826032"/>
<organism evidence="3 4">
    <name type="scientific">Tetrahymena thermophila (strain SB210)</name>
    <dbReference type="NCBI Taxonomy" id="312017"/>
    <lineage>
        <taxon>Eukaryota</taxon>
        <taxon>Sar</taxon>
        <taxon>Alveolata</taxon>
        <taxon>Ciliophora</taxon>
        <taxon>Intramacronucleata</taxon>
        <taxon>Oligohymenophorea</taxon>
        <taxon>Hymenostomatida</taxon>
        <taxon>Tetrahymenina</taxon>
        <taxon>Tetrahymenidae</taxon>
        <taxon>Tetrahymena</taxon>
    </lineage>
</organism>
<dbReference type="GO" id="GO:0035091">
    <property type="term" value="F:phosphatidylinositol binding"/>
    <property type="evidence" value="ECO:0007669"/>
    <property type="project" value="InterPro"/>
</dbReference>
<dbReference type="Proteomes" id="UP000009168">
    <property type="component" value="Unassembled WGS sequence"/>
</dbReference>
<dbReference type="InParanoid" id="I7M2V3"/>
<protein>
    <submittedName>
        <fullName evidence="3">PX-SNX-like domain protein</fullName>
    </submittedName>
</protein>
<dbReference type="Gene3D" id="3.30.1520.10">
    <property type="entry name" value="Phox-like domain"/>
    <property type="match status" value="1"/>
</dbReference>
<feature type="region of interest" description="Disordered" evidence="1">
    <location>
        <begin position="419"/>
        <end position="474"/>
    </location>
</feature>
<dbReference type="RefSeq" id="XP_001021611.2">
    <property type="nucleotide sequence ID" value="XM_001021611.2"/>
</dbReference>
<evidence type="ECO:0000313" key="3">
    <source>
        <dbReference type="EMBL" id="EAS01365.2"/>
    </source>
</evidence>
<feature type="compositionally biased region" description="Basic and acidic residues" evidence="1">
    <location>
        <begin position="105"/>
        <end position="128"/>
    </location>
</feature>
<feature type="compositionally biased region" description="Low complexity" evidence="1">
    <location>
        <begin position="165"/>
        <end position="179"/>
    </location>
</feature>
<dbReference type="CDD" id="cd06093">
    <property type="entry name" value="PX_domain"/>
    <property type="match status" value="1"/>
</dbReference>
<dbReference type="AlphaFoldDB" id="I7M2V3"/>
<feature type="compositionally biased region" description="Polar residues" evidence="1">
    <location>
        <begin position="451"/>
        <end position="465"/>
    </location>
</feature>
<dbReference type="SUPFAM" id="SSF64268">
    <property type="entry name" value="PX domain"/>
    <property type="match status" value="1"/>
</dbReference>
<dbReference type="PANTHER" id="PTHR10555">
    <property type="entry name" value="SORTING NEXIN"/>
    <property type="match status" value="1"/>
</dbReference>
<name>I7M2V3_TETTS</name>